<evidence type="ECO:0000313" key="3">
    <source>
        <dbReference type="Proteomes" id="UP000005707"/>
    </source>
</evidence>
<dbReference type="PROSITE" id="PS51186">
    <property type="entry name" value="GNAT"/>
    <property type="match status" value="1"/>
</dbReference>
<proteinExistence type="predicted"/>
<evidence type="ECO:0000313" key="2">
    <source>
        <dbReference type="EMBL" id="ERJ13241.1"/>
    </source>
</evidence>
<keyword evidence="3" id="KW-1185">Reference proteome</keyword>
<dbReference type="SUPFAM" id="SSF55729">
    <property type="entry name" value="Acyl-CoA N-acyltransferases (Nat)"/>
    <property type="match status" value="1"/>
</dbReference>
<dbReference type="Proteomes" id="UP000005707">
    <property type="component" value="Unassembled WGS sequence"/>
</dbReference>
<organism evidence="2 3">
    <name type="scientific">Haloplasma contractile SSD-17B</name>
    <dbReference type="NCBI Taxonomy" id="1033810"/>
    <lineage>
        <taxon>Bacteria</taxon>
        <taxon>Bacillati</taxon>
        <taxon>Mycoplasmatota</taxon>
        <taxon>Mollicutes</taxon>
        <taxon>Haloplasmatales</taxon>
        <taxon>Haloplasmataceae</taxon>
        <taxon>Haloplasma</taxon>
    </lineage>
</organism>
<name>U2EEX2_9MOLU</name>
<feature type="domain" description="N-acetyltransferase" evidence="1">
    <location>
        <begin position="154"/>
        <end position="284"/>
    </location>
</feature>
<protein>
    <submittedName>
        <fullName evidence="2">Gcn5-related N-acetyltransferase domain protein</fullName>
    </submittedName>
</protein>
<reference evidence="2 3" key="2">
    <citation type="journal article" date="2013" name="PLoS ONE">
        <title>INDIGO - INtegrated Data Warehouse of MIcrobial GenOmes with Examples from the Red Sea Extremophiles.</title>
        <authorList>
            <person name="Alam I."/>
            <person name="Antunes A."/>
            <person name="Kamau A.A."/>
            <person name="Ba Alawi W."/>
            <person name="Kalkatawi M."/>
            <person name="Stingl U."/>
            <person name="Bajic V.B."/>
        </authorList>
    </citation>
    <scope>NUCLEOTIDE SEQUENCE [LARGE SCALE GENOMIC DNA]</scope>
    <source>
        <strain evidence="2 3">SSD-17B</strain>
    </source>
</reference>
<dbReference type="Gene3D" id="3.40.630.30">
    <property type="match status" value="1"/>
</dbReference>
<dbReference type="EMBL" id="AFNU02000002">
    <property type="protein sequence ID" value="ERJ13241.1"/>
    <property type="molecule type" value="Genomic_DNA"/>
</dbReference>
<dbReference type="RefSeq" id="WP_008826749.1">
    <property type="nucleotide sequence ID" value="NZ_AFNU02000002.1"/>
</dbReference>
<dbReference type="GO" id="GO:0016747">
    <property type="term" value="F:acyltransferase activity, transferring groups other than amino-acyl groups"/>
    <property type="evidence" value="ECO:0007669"/>
    <property type="project" value="InterPro"/>
</dbReference>
<sequence length="284" mass="33056">MLRKLRPNEIDEASHLAYSLSKSSITNSYPLRDSQEEFFKRYKRSLYEPDDEILGYFIANDLIAVTYLNVLKKESYISTNGFFIKSNIETVITEFLKYLRENYSGYEINIGLTKENKVSINSLLGHGFEIIGSDIDQRLEIEDFKPSQMKNKIVKIDETNYEDFATFHDYYAGDIYWNSSRIKEVMDKWLIYAFYSENKIKASIAAKLNVKTELEIYALLIDEDLEGTDVESDLITATIKEGFEKGELEDVVFFIESNDHNARAYSEKLGFKVYSNYICLEIKL</sequence>
<accession>U2EEX2</accession>
<dbReference type="OrthoDB" id="1886966at2"/>
<dbReference type="InterPro" id="IPR016181">
    <property type="entry name" value="Acyl_CoA_acyltransferase"/>
</dbReference>
<dbReference type="InterPro" id="IPR000182">
    <property type="entry name" value="GNAT_dom"/>
</dbReference>
<gene>
    <name evidence="2" type="ORF">HLPCO_000865</name>
</gene>
<dbReference type="InParanoid" id="U2EEX2"/>
<dbReference type="AlphaFoldDB" id="U2EEX2"/>
<reference evidence="2 3" key="1">
    <citation type="journal article" date="2011" name="J. Bacteriol.">
        <title>Genome sequence of Haloplasma contractile, an unusual contractile bacterium from a deep-sea anoxic brine lake.</title>
        <authorList>
            <person name="Antunes A."/>
            <person name="Alam I."/>
            <person name="El Dorry H."/>
            <person name="Siam R."/>
            <person name="Robertson A."/>
            <person name="Bajic V.B."/>
            <person name="Stingl U."/>
        </authorList>
    </citation>
    <scope>NUCLEOTIDE SEQUENCE [LARGE SCALE GENOMIC DNA]</scope>
    <source>
        <strain evidence="2 3">SSD-17B</strain>
    </source>
</reference>
<evidence type="ECO:0000259" key="1">
    <source>
        <dbReference type="PROSITE" id="PS51186"/>
    </source>
</evidence>
<comment type="caution">
    <text evidence="2">The sequence shown here is derived from an EMBL/GenBank/DDBJ whole genome shotgun (WGS) entry which is preliminary data.</text>
</comment>